<dbReference type="InterPro" id="IPR015855">
    <property type="entry name" value="ABC_transpr_MalK-like"/>
</dbReference>
<evidence type="ECO:0000259" key="9">
    <source>
        <dbReference type="PROSITE" id="PS50893"/>
    </source>
</evidence>
<dbReference type="EMBL" id="JAEKMH010000002">
    <property type="protein sequence ID" value="MBJ3784601.1"/>
    <property type="molecule type" value="Genomic_DNA"/>
</dbReference>
<evidence type="ECO:0000256" key="1">
    <source>
        <dbReference type="ARBA" id="ARBA00004417"/>
    </source>
</evidence>
<dbReference type="Proteomes" id="UP000602124">
    <property type="component" value="Unassembled WGS sequence"/>
</dbReference>
<dbReference type="Gene3D" id="2.40.50.100">
    <property type="match status" value="1"/>
</dbReference>
<keyword evidence="7 10" id="KW-0067">ATP-binding</keyword>
<dbReference type="InterPro" id="IPR012340">
    <property type="entry name" value="NA-bd_OB-fold"/>
</dbReference>
<dbReference type="PROSITE" id="PS00211">
    <property type="entry name" value="ABC_TRANSPORTER_1"/>
    <property type="match status" value="1"/>
</dbReference>
<dbReference type="SUPFAM" id="SSF50331">
    <property type="entry name" value="MOP-like"/>
    <property type="match status" value="1"/>
</dbReference>
<dbReference type="NCBIfam" id="NF008653">
    <property type="entry name" value="PRK11650.1"/>
    <property type="match status" value="1"/>
</dbReference>
<evidence type="ECO:0000313" key="11">
    <source>
        <dbReference type="Proteomes" id="UP000602124"/>
    </source>
</evidence>
<evidence type="ECO:0000256" key="5">
    <source>
        <dbReference type="ARBA" id="ARBA00022519"/>
    </source>
</evidence>
<proteinExistence type="inferred from homology"/>
<sequence>MSGLKLANVKKSFGAVEVIKGVDLEIADKEFVVFVGPSGCGKSTLLRMIAGLEQITSGDLTIGDKRMNEVDPSQRGIAMVFQTYALYPHMTVRENMGFALKFAGAPKAEIEQRVQEAARILELGPLLERRPGQLSGGQRQRVAIGRAIVRHPDVFLFDEPLSNLDAELRVHMRIEIARLHQELNTTIIYVTHDQVEAMTLADKIVVLRDGRIEQVGSPLDLYDNPDNIFVAGFIGSPKMNFLEGTAETDGIRLTDFPGQIIPSPVAVAPGTPVTVGIRPEHFSAEGSAALDVNVEIIEHLGGETYAYARDTGRELITIATDNNRTLKTGDRYSARFDPADLLVFGQDGMRIR</sequence>
<dbReference type="AlphaFoldDB" id="A0A934IWV9"/>
<dbReference type="GO" id="GO:0005524">
    <property type="term" value="F:ATP binding"/>
    <property type="evidence" value="ECO:0007669"/>
    <property type="project" value="UniProtKB-KW"/>
</dbReference>
<comment type="similarity">
    <text evidence="2">Belongs to the ABC transporter superfamily.</text>
</comment>
<feature type="domain" description="ABC transporter" evidence="9">
    <location>
        <begin position="4"/>
        <end position="234"/>
    </location>
</feature>
<dbReference type="SUPFAM" id="SSF52540">
    <property type="entry name" value="P-loop containing nucleoside triphosphate hydrolases"/>
    <property type="match status" value="1"/>
</dbReference>
<dbReference type="Gene3D" id="2.40.50.140">
    <property type="entry name" value="Nucleic acid-binding proteins"/>
    <property type="match status" value="1"/>
</dbReference>
<evidence type="ECO:0000256" key="8">
    <source>
        <dbReference type="ARBA" id="ARBA00023136"/>
    </source>
</evidence>
<dbReference type="InterPro" id="IPR003439">
    <property type="entry name" value="ABC_transporter-like_ATP-bd"/>
</dbReference>
<reference evidence="10" key="1">
    <citation type="submission" date="2020-12" db="EMBL/GenBank/DDBJ databases">
        <title>Devosia sp. MSA67 isolated from Mo River.</title>
        <authorList>
            <person name="Ma F."/>
            <person name="Zi Z."/>
        </authorList>
    </citation>
    <scope>NUCLEOTIDE SEQUENCE</scope>
    <source>
        <strain evidence="10">MSA67</strain>
    </source>
</reference>
<dbReference type="Pfam" id="PF17912">
    <property type="entry name" value="OB_MalK"/>
    <property type="match status" value="1"/>
</dbReference>
<dbReference type="InterPro" id="IPR040582">
    <property type="entry name" value="OB_MalK-like"/>
</dbReference>
<dbReference type="GO" id="GO:0016887">
    <property type="term" value="F:ATP hydrolysis activity"/>
    <property type="evidence" value="ECO:0007669"/>
    <property type="project" value="InterPro"/>
</dbReference>
<dbReference type="FunFam" id="3.40.50.300:FF:000042">
    <property type="entry name" value="Maltose/maltodextrin ABC transporter, ATP-binding protein"/>
    <property type="match status" value="1"/>
</dbReference>
<keyword evidence="5" id="KW-0997">Cell inner membrane</keyword>
<keyword evidence="8" id="KW-0472">Membrane</keyword>
<dbReference type="InterPro" id="IPR017871">
    <property type="entry name" value="ABC_transporter-like_CS"/>
</dbReference>
<dbReference type="PANTHER" id="PTHR43875:SF3">
    <property type="entry name" value="MALTOSE_MALTODEXTRIN IMPORT ATP-BINDING PROTEIN MALK"/>
    <property type="match status" value="1"/>
</dbReference>
<protein>
    <submittedName>
        <fullName evidence="10">Sn-glycerol-3-phosphate ABC transporter ATP-binding protein UgpC</fullName>
    </submittedName>
</protein>
<dbReference type="InterPro" id="IPR008995">
    <property type="entry name" value="Mo/tungstate-bd_C_term_dom"/>
</dbReference>
<dbReference type="InterPro" id="IPR047641">
    <property type="entry name" value="ABC_transpr_MalK/UgpC-like"/>
</dbReference>
<name>A0A934IWV9_9HYPH</name>
<dbReference type="InterPro" id="IPR027417">
    <property type="entry name" value="P-loop_NTPase"/>
</dbReference>
<dbReference type="PANTHER" id="PTHR43875">
    <property type="entry name" value="MALTODEXTRIN IMPORT ATP-BINDING PROTEIN MSMX"/>
    <property type="match status" value="1"/>
</dbReference>
<keyword evidence="11" id="KW-1185">Reference proteome</keyword>
<evidence type="ECO:0000256" key="3">
    <source>
        <dbReference type="ARBA" id="ARBA00022448"/>
    </source>
</evidence>
<dbReference type="SMART" id="SM00382">
    <property type="entry name" value="AAA"/>
    <property type="match status" value="1"/>
</dbReference>
<organism evidence="10 11">
    <name type="scientific">Devosia sediminis</name>
    <dbReference type="NCBI Taxonomy" id="2798801"/>
    <lineage>
        <taxon>Bacteria</taxon>
        <taxon>Pseudomonadati</taxon>
        <taxon>Pseudomonadota</taxon>
        <taxon>Alphaproteobacteria</taxon>
        <taxon>Hyphomicrobiales</taxon>
        <taxon>Devosiaceae</taxon>
        <taxon>Devosia</taxon>
    </lineage>
</organism>
<evidence type="ECO:0000313" key="10">
    <source>
        <dbReference type="EMBL" id="MBJ3784601.1"/>
    </source>
</evidence>
<dbReference type="GO" id="GO:1990060">
    <property type="term" value="C:maltose transport complex"/>
    <property type="evidence" value="ECO:0007669"/>
    <property type="project" value="TreeGrafter"/>
</dbReference>
<dbReference type="GO" id="GO:0015423">
    <property type="term" value="F:ABC-type maltose transporter activity"/>
    <property type="evidence" value="ECO:0007669"/>
    <property type="project" value="TreeGrafter"/>
</dbReference>
<evidence type="ECO:0000256" key="7">
    <source>
        <dbReference type="ARBA" id="ARBA00022840"/>
    </source>
</evidence>
<dbReference type="GO" id="GO:0055052">
    <property type="term" value="C:ATP-binding cassette (ABC) transporter complex, substrate-binding subunit-containing"/>
    <property type="evidence" value="ECO:0007669"/>
    <property type="project" value="TreeGrafter"/>
</dbReference>
<keyword evidence="6" id="KW-0547">Nucleotide-binding</keyword>
<comment type="subcellular location">
    <subcellularLocation>
        <location evidence="1">Cell inner membrane</location>
        <topology evidence="1">Peripheral membrane protein</topology>
    </subcellularLocation>
</comment>
<dbReference type="Pfam" id="PF00005">
    <property type="entry name" value="ABC_tran"/>
    <property type="match status" value="1"/>
</dbReference>
<dbReference type="Gene3D" id="3.40.50.300">
    <property type="entry name" value="P-loop containing nucleotide triphosphate hydrolases"/>
    <property type="match status" value="1"/>
</dbReference>
<gene>
    <name evidence="10" type="primary">ugpC</name>
    <name evidence="10" type="ORF">JEQ47_07720</name>
</gene>
<dbReference type="InterPro" id="IPR003593">
    <property type="entry name" value="AAA+_ATPase"/>
</dbReference>
<evidence type="ECO:0000256" key="4">
    <source>
        <dbReference type="ARBA" id="ARBA00022475"/>
    </source>
</evidence>
<accession>A0A934IWV9</accession>
<dbReference type="RefSeq" id="WP_198875841.1">
    <property type="nucleotide sequence ID" value="NZ_JAEKMH010000002.1"/>
</dbReference>
<keyword evidence="3" id="KW-0813">Transport</keyword>
<evidence type="ECO:0000256" key="2">
    <source>
        <dbReference type="ARBA" id="ARBA00005417"/>
    </source>
</evidence>
<comment type="caution">
    <text evidence="10">The sequence shown here is derived from an EMBL/GenBank/DDBJ whole genome shotgun (WGS) entry which is preliminary data.</text>
</comment>
<evidence type="ECO:0000256" key="6">
    <source>
        <dbReference type="ARBA" id="ARBA00022741"/>
    </source>
</evidence>
<dbReference type="CDD" id="cd03301">
    <property type="entry name" value="ABC_MalK_N"/>
    <property type="match status" value="1"/>
</dbReference>
<dbReference type="PROSITE" id="PS50893">
    <property type="entry name" value="ABC_TRANSPORTER_2"/>
    <property type="match status" value="1"/>
</dbReference>
<keyword evidence="4" id="KW-1003">Cell membrane</keyword>